<sequence length="52" mass="5838">MISEVCVVTWLCLVFLVALLVLAPRSDQSKLYGTYLPFQIPLHFQTGEGRIA</sequence>
<feature type="chain" id="PRO_5008057508" evidence="1">
    <location>
        <begin position="29"/>
        <end position="52"/>
    </location>
</feature>
<dbReference type="RefSeq" id="XP_018030367.1">
    <property type="nucleotide sequence ID" value="XM_018179517.1"/>
</dbReference>
<dbReference type="GeneID" id="28763003"/>
<proteinExistence type="predicted"/>
<reference evidence="2 3" key="1">
    <citation type="submission" date="2016-05" db="EMBL/GenBank/DDBJ databases">
        <title>Comparative analysis of secretome profiles of manganese(II)-oxidizing ascomycete fungi.</title>
        <authorList>
            <consortium name="DOE Joint Genome Institute"/>
            <person name="Zeiner C.A."/>
            <person name="Purvine S.O."/>
            <person name="Zink E.M."/>
            <person name="Wu S."/>
            <person name="Pasa-Tolic L."/>
            <person name="Chaput D.L."/>
            <person name="Haridas S."/>
            <person name="Grigoriev I.V."/>
            <person name="Santelli C.M."/>
            <person name="Hansel C.M."/>
        </authorList>
    </citation>
    <scope>NUCLEOTIDE SEQUENCE [LARGE SCALE GENOMIC DNA]</scope>
    <source>
        <strain evidence="2 3">AP3s5-JAC2a</strain>
    </source>
</reference>
<dbReference type="InParanoid" id="A0A177BZI5"/>
<keyword evidence="1" id="KW-0732">Signal</keyword>
<evidence type="ECO:0000313" key="2">
    <source>
        <dbReference type="EMBL" id="OAG00002.1"/>
    </source>
</evidence>
<feature type="signal peptide" evidence="1">
    <location>
        <begin position="1"/>
        <end position="28"/>
    </location>
</feature>
<dbReference type="AlphaFoldDB" id="A0A177BZI5"/>
<evidence type="ECO:0000256" key="1">
    <source>
        <dbReference type="SAM" id="SignalP"/>
    </source>
</evidence>
<accession>A0A177BZI5</accession>
<dbReference type="Proteomes" id="UP000077069">
    <property type="component" value="Unassembled WGS sequence"/>
</dbReference>
<dbReference type="EMBL" id="KV441560">
    <property type="protein sequence ID" value="OAG00002.1"/>
    <property type="molecule type" value="Genomic_DNA"/>
</dbReference>
<keyword evidence="3" id="KW-1185">Reference proteome</keyword>
<gene>
    <name evidence="2" type="ORF">CC84DRAFT_1168903</name>
</gene>
<evidence type="ECO:0000313" key="3">
    <source>
        <dbReference type="Proteomes" id="UP000077069"/>
    </source>
</evidence>
<protein>
    <submittedName>
        <fullName evidence="2">Uncharacterized protein</fullName>
    </submittedName>
</protein>
<organism evidence="2 3">
    <name type="scientific">Paraphaeosphaeria sporulosa</name>
    <dbReference type="NCBI Taxonomy" id="1460663"/>
    <lineage>
        <taxon>Eukaryota</taxon>
        <taxon>Fungi</taxon>
        <taxon>Dikarya</taxon>
        <taxon>Ascomycota</taxon>
        <taxon>Pezizomycotina</taxon>
        <taxon>Dothideomycetes</taxon>
        <taxon>Pleosporomycetidae</taxon>
        <taxon>Pleosporales</taxon>
        <taxon>Massarineae</taxon>
        <taxon>Didymosphaeriaceae</taxon>
        <taxon>Paraphaeosphaeria</taxon>
    </lineage>
</organism>
<name>A0A177BZI5_9PLEO</name>